<dbReference type="AlphaFoldDB" id="A0A9W9ZIM1"/>
<proteinExistence type="predicted"/>
<sequence>MSQAPYPPAGHAYGPAPGYQPGQPQVGFAPQQGYGPPPPQQQGYGPPPTQQQGYGPPPQPPQQHGHGPQPPQQQAYGSFSMSPLVEELTDPHTQGQMCLLRMYLTTSLPRFLHLLHLLLTCLHITLDMKILSMVVHLSLLLHRMCHHPPHRCQNNISN</sequence>
<reference evidence="2" key="1">
    <citation type="submission" date="2023-01" db="EMBL/GenBank/DDBJ databases">
        <title>Genome assembly of the deep-sea coral Lophelia pertusa.</title>
        <authorList>
            <person name="Herrera S."/>
            <person name="Cordes E."/>
        </authorList>
    </citation>
    <scope>NUCLEOTIDE SEQUENCE</scope>
    <source>
        <strain evidence="2">USNM1676648</strain>
        <tissue evidence="2">Polyp</tissue>
    </source>
</reference>
<feature type="region of interest" description="Disordered" evidence="1">
    <location>
        <begin position="1"/>
        <end position="80"/>
    </location>
</feature>
<comment type="caution">
    <text evidence="2">The sequence shown here is derived from an EMBL/GenBank/DDBJ whole genome shotgun (WGS) entry which is preliminary data.</text>
</comment>
<feature type="compositionally biased region" description="Pro residues" evidence="1">
    <location>
        <begin position="35"/>
        <end position="61"/>
    </location>
</feature>
<gene>
    <name evidence="2" type="ORF">OS493_039873</name>
</gene>
<protein>
    <submittedName>
        <fullName evidence="2">Uncharacterized protein</fullName>
    </submittedName>
</protein>
<organism evidence="2 3">
    <name type="scientific">Desmophyllum pertusum</name>
    <dbReference type="NCBI Taxonomy" id="174260"/>
    <lineage>
        <taxon>Eukaryota</taxon>
        <taxon>Metazoa</taxon>
        <taxon>Cnidaria</taxon>
        <taxon>Anthozoa</taxon>
        <taxon>Hexacorallia</taxon>
        <taxon>Scleractinia</taxon>
        <taxon>Caryophylliina</taxon>
        <taxon>Caryophylliidae</taxon>
        <taxon>Desmophyllum</taxon>
    </lineage>
</organism>
<feature type="non-terminal residue" evidence="2">
    <location>
        <position position="1"/>
    </location>
</feature>
<dbReference type="Proteomes" id="UP001163046">
    <property type="component" value="Unassembled WGS sequence"/>
</dbReference>
<evidence type="ECO:0000313" key="2">
    <source>
        <dbReference type="EMBL" id="KAJ7381649.1"/>
    </source>
</evidence>
<feature type="compositionally biased region" description="Low complexity" evidence="1">
    <location>
        <begin position="9"/>
        <end position="34"/>
    </location>
</feature>
<evidence type="ECO:0000256" key="1">
    <source>
        <dbReference type="SAM" id="MobiDB-lite"/>
    </source>
</evidence>
<keyword evidence="3" id="KW-1185">Reference proteome</keyword>
<accession>A0A9W9ZIM1</accession>
<dbReference type="EMBL" id="MU826124">
    <property type="protein sequence ID" value="KAJ7381649.1"/>
    <property type="molecule type" value="Genomic_DNA"/>
</dbReference>
<name>A0A9W9ZIM1_9CNID</name>
<evidence type="ECO:0000313" key="3">
    <source>
        <dbReference type="Proteomes" id="UP001163046"/>
    </source>
</evidence>